<reference evidence="11" key="1">
    <citation type="submission" date="2016-12" db="EMBL/GenBank/DDBJ databases">
        <title>Comparative genomics of four Isosphaeraceae planctomycetes: a common pool of plasmids and glycoside hydrolase genes.</title>
        <authorList>
            <person name="Ivanova A."/>
        </authorList>
    </citation>
    <scope>NUCLEOTIDE SEQUENCE [LARGE SCALE GENOMIC DNA]</scope>
    <source>
        <strain evidence="11">PX4</strain>
    </source>
</reference>
<evidence type="ECO:0000256" key="5">
    <source>
        <dbReference type="ARBA" id="ARBA00023136"/>
    </source>
</evidence>
<evidence type="ECO:0000256" key="4">
    <source>
        <dbReference type="ARBA" id="ARBA00022989"/>
    </source>
</evidence>
<dbReference type="AlphaFoldDB" id="A0A1U7CYR5"/>
<dbReference type="GO" id="GO:0005886">
    <property type="term" value="C:plasma membrane"/>
    <property type="evidence" value="ECO:0007669"/>
    <property type="project" value="UniProtKB-SubCell"/>
</dbReference>
<dbReference type="InterPro" id="IPR025699">
    <property type="entry name" value="ABC2_memb-like"/>
</dbReference>
<keyword evidence="5 7" id="KW-0472">Membrane</keyword>
<evidence type="ECO:0000256" key="6">
    <source>
        <dbReference type="SAM" id="MobiDB-lite"/>
    </source>
</evidence>
<feature type="transmembrane region" description="Helical" evidence="7">
    <location>
        <begin position="87"/>
        <end position="103"/>
    </location>
</feature>
<feature type="transmembrane region" description="Helical" evidence="7">
    <location>
        <begin position="275"/>
        <end position="293"/>
    </location>
</feature>
<sequence>MTTLESEPSSKKPAPSGARSRQGGIRPFRAHVIWAVFKRNLQSYFSNPAGYVFITLFVFISSAVAFWQDEFFTNNLANLDQLNRYMPYLLLFFIPAITMNSWADERRQGTDELLLTLPAHDLDVVLGKYFAALGIFTVALLFSSSHLLVLSYLGSPDLGVMASTYLGYWLMGALLIAVGMVASLLSSNVTVAFILGALFCAIPIFLGGIGSPTGGPLRRRLEGWSVPAQFHDFGVGVVTLSGLFYFVALAAAMLYLNMVLLGRRHWAGGEASKGLWFHAAVRFAAVILALFSLNMMIEHLGARADASSEKLHTLSAESIELIDQIKDDRPVMIQAFYSPEVPREYVETKTDLLDLLQSYAARSRGKIQLNLTPTETYSTAAREAEKRFGIEPRRVVTTDQAKQSSTEIFLGVAFTSGLEEVVIPFFDRGLPVEYELTRSIQVVSRSKRKKVGILSTDAKMMGGFNQQSFGQTPEWSIVTELKKQYEVTSVSPDTPIADDFDALLVAQPSSLTQKQIDNLTAYVKNGGPALLFLDPFPVDNPQISPEVPRAPAGGPFGGSPPPEQKGNLRPLLDLVGIDWPTTEIVWNSYNPHPQLADLPPEVVFIGRGSGEKDAFNPDQSATSGLQEIVTLFPGMLRSKGGGAGPEFTPLLRTSDAGGLISWSETAQQGFMGISGINPRRRHLPSDVGYTLAARVKGAAAGEPKPASDPAKKDEKKPEEKPATINVIAIADLDIISEQFFELRRRKIENLDFDNVTFVLNCVDVLAGDESFVTLRKKRPKHRTLVAIEEQTKDFLEALQNQTKSAEDAAKNKLDDAQKAFDKQVDQVKTRTDLDERTKEIMLANLQEVAQRRLDVEKQKIEDEKLNQIREGKADSEQKTRAIENRVRYLAAAIPPLPPLILGIIVFITRLRRENLGASPKRLAA</sequence>
<evidence type="ECO:0000313" key="10">
    <source>
        <dbReference type="EMBL" id="APW64019.1"/>
    </source>
</evidence>
<evidence type="ECO:0000259" key="8">
    <source>
        <dbReference type="Pfam" id="PF09822"/>
    </source>
</evidence>
<protein>
    <submittedName>
        <fullName evidence="10">Uncharacterized protein</fullName>
    </submittedName>
</protein>
<evidence type="ECO:0000259" key="9">
    <source>
        <dbReference type="Pfam" id="PF23357"/>
    </source>
</evidence>
<evidence type="ECO:0000256" key="1">
    <source>
        <dbReference type="ARBA" id="ARBA00004651"/>
    </source>
</evidence>
<feature type="domain" description="DUF7088" evidence="9">
    <location>
        <begin position="309"/>
        <end position="414"/>
    </location>
</feature>
<comment type="subcellular location">
    <subcellularLocation>
        <location evidence="1">Cell membrane</location>
        <topology evidence="1">Multi-pass membrane protein</topology>
    </subcellularLocation>
</comment>
<keyword evidence="3 7" id="KW-0812">Transmembrane</keyword>
<dbReference type="EMBL" id="CP019082">
    <property type="protein sequence ID" value="APW64019.1"/>
    <property type="molecule type" value="Genomic_DNA"/>
</dbReference>
<dbReference type="InterPro" id="IPR055396">
    <property type="entry name" value="DUF7088"/>
</dbReference>
<feature type="transmembrane region" description="Helical" evidence="7">
    <location>
        <begin position="165"/>
        <end position="185"/>
    </location>
</feature>
<feature type="transmembrane region" description="Helical" evidence="7">
    <location>
        <begin position="49"/>
        <end position="67"/>
    </location>
</feature>
<gene>
    <name evidence="10" type="ORF">BSF38_05608</name>
</gene>
<feature type="compositionally biased region" description="Basic and acidic residues" evidence="6">
    <location>
        <begin position="709"/>
        <end position="719"/>
    </location>
</feature>
<dbReference type="Proteomes" id="UP000186309">
    <property type="component" value="Chromosome"/>
</dbReference>
<feature type="compositionally biased region" description="Low complexity" evidence="6">
    <location>
        <begin position="1"/>
        <end position="20"/>
    </location>
</feature>
<dbReference type="PANTHER" id="PTHR30294">
    <property type="entry name" value="MEMBRANE COMPONENT OF ABC TRANSPORTER YHHJ-RELATED"/>
    <property type="match status" value="1"/>
</dbReference>
<feature type="transmembrane region" description="Helical" evidence="7">
    <location>
        <begin position="888"/>
        <end position="908"/>
    </location>
</feature>
<keyword evidence="11" id="KW-1185">Reference proteome</keyword>
<organism evidence="10 11">
    <name type="scientific">Paludisphaera borealis</name>
    <dbReference type="NCBI Taxonomy" id="1387353"/>
    <lineage>
        <taxon>Bacteria</taxon>
        <taxon>Pseudomonadati</taxon>
        <taxon>Planctomycetota</taxon>
        <taxon>Planctomycetia</taxon>
        <taxon>Isosphaerales</taxon>
        <taxon>Isosphaeraceae</taxon>
        <taxon>Paludisphaera</taxon>
    </lineage>
</organism>
<accession>A0A1U7CYR5</accession>
<evidence type="ECO:0000256" key="3">
    <source>
        <dbReference type="ARBA" id="ARBA00022692"/>
    </source>
</evidence>
<evidence type="ECO:0000313" key="11">
    <source>
        <dbReference type="Proteomes" id="UP000186309"/>
    </source>
</evidence>
<dbReference type="Pfam" id="PF09822">
    <property type="entry name" value="ABC_transp_aux"/>
    <property type="match status" value="1"/>
</dbReference>
<dbReference type="RefSeq" id="WP_076350307.1">
    <property type="nucleotide sequence ID" value="NZ_CP019082.1"/>
</dbReference>
<feature type="transmembrane region" description="Helical" evidence="7">
    <location>
        <begin position="129"/>
        <end position="153"/>
    </location>
</feature>
<dbReference type="PANTHER" id="PTHR30294:SF29">
    <property type="entry name" value="MULTIDRUG ABC TRANSPORTER PERMEASE YBHS-RELATED"/>
    <property type="match status" value="1"/>
</dbReference>
<dbReference type="Pfam" id="PF13346">
    <property type="entry name" value="ABC2_membrane_5"/>
    <property type="match status" value="1"/>
</dbReference>
<dbReference type="InterPro" id="IPR019196">
    <property type="entry name" value="ABC_transp_unknown"/>
</dbReference>
<feature type="domain" description="ABC-type uncharacterised transport system" evidence="8">
    <location>
        <begin position="448"/>
        <end position="761"/>
    </location>
</feature>
<feature type="region of interest" description="Disordered" evidence="6">
    <location>
        <begin position="546"/>
        <end position="565"/>
    </location>
</feature>
<feature type="region of interest" description="Disordered" evidence="6">
    <location>
        <begin position="698"/>
        <end position="719"/>
    </location>
</feature>
<dbReference type="KEGG" id="pbor:BSF38_05608"/>
<keyword evidence="4 7" id="KW-1133">Transmembrane helix</keyword>
<evidence type="ECO:0000256" key="2">
    <source>
        <dbReference type="ARBA" id="ARBA00022475"/>
    </source>
</evidence>
<evidence type="ECO:0000256" key="7">
    <source>
        <dbReference type="SAM" id="Phobius"/>
    </source>
</evidence>
<dbReference type="InterPro" id="IPR051449">
    <property type="entry name" value="ABC-2_transporter_component"/>
</dbReference>
<feature type="transmembrane region" description="Helical" evidence="7">
    <location>
        <begin position="233"/>
        <end position="255"/>
    </location>
</feature>
<proteinExistence type="predicted"/>
<feature type="region of interest" description="Disordered" evidence="6">
    <location>
        <begin position="1"/>
        <end position="23"/>
    </location>
</feature>
<dbReference type="Pfam" id="PF23357">
    <property type="entry name" value="DUF7088"/>
    <property type="match status" value="1"/>
</dbReference>
<feature type="transmembrane region" description="Helical" evidence="7">
    <location>
        <begin position="191"/>
        <end position="212"/>
    </location>
</feature>
<dbReference type="STRING" id="1387353.BSF38_05608"/>
<keyword evidence="2" id="KW-1003">Cell membrane</keyword>
<name>A0A1U7CYR5_9BACT</name>